<dbReference type="Pfam" id="PF18317">
    <property type="entry name" value="SDH_C"/>
    <property type="match status" value="1"/>
</dbReference>
<dbReference type="KEGG" id="csur:N24_1716"/>
<dbReference type="GO" id="GO:0005829">
    <property type="term" value="C:cytosol"/>
    <property type="evidence" value="ECO:0007669"/>
    <property type="project" value="TreeGrafter"/>
</dbReference>
<dbReference type="InterPro" id="IPR010110">
    <property type="entry name" value="Shikimate_DH_AroM-type"/>
</dbReference>
<dbReference type="PANTHER" id="PTHR21089:SF1">
    <property type="entry name" value="BIFUNCTIONAL 3-DEHYDROQUINATE DEHYDRATASE_SHIKIMATE DEHYDROGENASE, CHLOROPLASTIC"/>
    <property type="match status" value="1"/>
</dbReference>
<dbReference type="Gene3D" id="3.40.50.720">
    <property type="entry name" value="NAD(P)-binding Rossmann-like Domain"/>
    <property type="match status" value="1"/>
</dbReference>
<dbReference type="InterPro" id="IPR036291">
    <property type="entry name" value="NAD(P)-bd_dom_sf"/>
</dbReference>
<comment type="pathway">
    <text evidence="1">Metabolic intermediate biosynthesis; chorismate biosynthesis; chorismate from D-erythrose 4-phosphate and phosphoenolpyruvate: step 4/7.</text>
</comment>
<keyword evidence="3" id="KW-0057">Aromatic amino acid biosynthesis</keyword>
<evidence type="ECO:0000259" key="6">
    <source>
        <dbReference type="Pfam" id="PF08501"/>
    </source>
</evidence>
<evidence type="ECO:0000256" key="3">
    <source>
        <dbReference type="ARBA" id="ARBA00023141"/>
    </source>
</evidence>
<dbReference type="InterPro" id="IPR013708">
    <property type="entry name" value="Shikimate_DH-bd_N"/>
</dbReference>
<dbReference type="GO" id="GO:0050661">
    <property type="term" value="F:NADP binding"/>
    <property type="evidence" value="ECO:0007669"/>
    <property type="project" value="TreeGrafter"/>
</dbReference>
<evidence type="ECO:0000256" key="4">
    <source>
        <dbReference type="ARBA" id="ARBA00049442"/>
    </source>
</evidence>
<dbReference type="NCBIfam" id="TIGR01809">
    <property type="entry name" value="Shik-DH-AROM"/>
    <property type="match status" value="1"/>
</dbReference>
<evidence type="ECO:0000259" key="5">
    <source>
        <dbReference type="Pfam" id="PF01488"/>
    </source>
</evidence>
<dbReference type="GO" id="GO:0009423">
    <property type="term" value="P:chorismate biosynthetic process"/>
    <property type="evidence" value="ECO:0007669"/>
    <property type="project" value="UniProtKB-UniPathway"/>
</dbReference>
<evidence type="ECO:0000256" key="1">
    <source>
        <dbReference type="ARBA" id="ARBA00004871"/>
    </source>
</evidence>
<keyword evidence="3" id="KW-0028">Amino-acid biosynthesis</keyword>
<protein>
    <recommendedName>
        <fullName evidence="2">shikimate dehydrogenase (NADP(+))</fullName>
        <ecNumber evidence="2">1.1.1.25</ecNumber>
    </recommendedName>
</protein>
<dbReference type="EMBL" id="AP017369">
    <property type="protein sequence ID" value="BAU95978.1"/>
    <property type="molecule type" value="Genomic_DNA"/>
</dbReference>
<feature type="domain" description="Shikimate dehydrogenase substrate binding N-terminal" evidence="6">
    <location>
        <begin position="11"/>
        <end position="93"/>
    </location>
</feature>
<evidence type="ECO:0000256" key="2">
    <source>
        <dbReference type="ARBA" id="ARBA00012962"/>
    </source>
</evidence>
<evidence type="ECO:0000259" key="7">
    <source>
        <dbReference type="Pfam" id="PF18317"/>
    </source>
</evidence>
<dbReference type="EC" id="1.1.1.25" evidence="2"/>
<dbReference type="AlphaFoldDB" id="A0A169RXE3"/>
<evidence type="ECO:0000313" key="9">
    <source>
        <dbReference type="Proteomes" id="UP000218244"/>
    </source>
</evidence>
<feature type="domain" description="SDH C-terminal" evidence="7">
    <location>
        <begin position="237"/>
        <end position="267"/>
    </location>
</feature>
<comment type="catalytic activity">
    <reaction evidence="4">
        <text>shikimate + NADP(+) = 3-dehydroshikimate + NADPH + H(+)</text>
        <dbReference type="Rhea" id="RHEA:17737"/>
        <dbReference type="ChEBI" id="CHEBI:15378"/>
        <dbReference type="ChEBI" id="CHEBI:16630"/>
        <dbReference type="ChEBI" id="CHEBI:36208"/>
        <dbReference type="ChEBI" id="CHEBI:57783"/>
        <dbReference type="ChEBI" id="CHEBI:58349"/>
        <dbReference type="EC" id="1.1.1.25"/>
    </reaction>
</comment>
<dbReference type="SUPFAM" id="SSF53223">
    <property type="entry name" value="Aminoacid dehydrogenase-like, N-terminal domain"/>
    <property type="match status" value="1"/>
</dbReference>
<proteinExistence type="predicted"/>
<keyword evidence="9" id="KW-1185">Reference proteome</keyword>
<sequence length="276" mass="29131">MGSHITHRAAVLGSPIEHSKSPVLHNAGYKALGLDHWEYERFECTGDMLPGLVSGADENFHGFSVTMPSKFAALNFADEVTPRARAIGSANTLLRTTHGWRADNTDVDGIRGALGELLNGTSLSGKHAVVIGSGGTARPAIWALIEAGVSHITVLNRSDRTSELQSLFDETPTLLSYAPLDSTPTDADVVVSTVPSAGIAGLEASLAIAPVLDVIYDPWPTPLVEAARAAGLKAVGGHVMLAYQSYGQFEQFTGMEAPRDAMRQALEESLGISEAV</sequence>
<organism evidence="8 9">
    <name type="scientific">Corynebacterium suranareeae</name>
    <dbReference type="NCBI Taxonomy" id="2506452"/>
    <lineage>
        <taxon>Bacteria</taxon>
        <taxon>Bacillati</taxon>
        <taxon>Actinomycetota</taxon>
        <taxon>Actinomycetes</taxon>
        <taxon>Mycobacteriales</taxon>
        <taxon>Corynebacteriaceae</taxon>
        <taxon>Corynebacterium</taxon>
    </lineage>
</organism>
<gene>
    <name evidence="8" type="primary">aroE</name>
    <name evidence="8" type="ORF">N24_1716</name>
</gene>
<dbReference type="GO" id="GO:0004764">
    <property type="term" value="F:shikimate 3-dehydrogenase (NADP+) activity"/>
    <property type="evidence" value="ECO:0007669"/>
    <property type="project" value="UniProtKB-EC"/>
</dbReference>
<dbReference type="GO" id="GO:0019632">
    <property type="term" value="P:shikimate metabolic process"/>
    <property type="evidence" value="ECO:0007669"/>
    <property type="project" value="TreeGrafter"/>
</dbReference>
<evidence type="ECO:0000313" key="8">
    <source>
        <dbReference type="EMBL" id="BAU95978.1"/>
    </source>
</evidence>
<dbReference type="SUPFAM" id="SSF51735">
    <property type="entry name" value="NAD(P)-binding Rossmann-fold domains"/>
    <property type="match status" value="1"/>
</dbReference>
<dbReference type="Gene3D" id="3.40.50.10860">
    <property type="entry name" value="Leucine Dehydrogenase, chain A, domain 1"/>
    <property type="match status" value="1"/>
</dbReference>
<dbReference type="Pfam" id="PF01488">
    <property type="entry name" value="Shikimate_DH"/>
    <property type="match status" value="1"/>
</dbReference>
<feature type="domain" description="Quinate/shikimate 5-dehydrogenase/glutamyl-tRNA reductase" evidence="5">
    <location>
        <begin position="122"/>
        <end position="196"/>
    </location>
</feature>
<reference evidence="8 9" key="1">
    <citation type="submission" date="2016-02" db="EMBL/GenBank/DDBJ databases">
        <title>Corynebacterium glutamicum N24 whole genome sequencing project.</title>
        <authorList>
            <person name="Matsutani M."/>
            <person name="Nangtapong N."/>
            <person name="Yakushi T."/>
            <person name="Matsushita K."/>
        </authorList>
    </citation>
    <scope>NUCLEOTIDE SEQUENCE [LARGE SCALE GENOMIC DNA]</scope>
    <source>
        <strain evidence="8 9">N24</strain>
    </source>
</reference>
<dbReference type="Pfam" id="PF08501">
    <property type="entry name" value="Shikimate_dh_N"/>
    <property type="match status" value="1"/>
</dbReference>
<dbReference type="InterPro" id="IPR046346">
    <property type="entry name" value="Aminoacid_DH-like_N_sf"/>
</dbReference>
<accession>A0A169RXE3</accession>
<dbReference type="Proteomes" id="UP000218244">
    <property type="component" value="Chromosome"/>
</dbReference>
<dbReference type="CDD" id="cd01065">
    <property type="entry name" value="NAD_bind_Shikimate_DH"/>
    <property type="match status" value="1"/>
</dbReference>
<name>A0A169RXE3_9CORY</name>
<dbReference type="InterPro" id="IPR022893">
    <property type="entry name" value="Shikimate_DH_fam"/>
</dbReference>
<dbReference type="UniPathway" id="UPA00053">
    <property type="reaction ID" value="UER00087"/>
</dbReference>
<dbReference type="GO" id="GO:0009073">
    <property type="term" value="P:aromatic amino acid family biosynthetic process"/>
    <property type="evidence" value="ECO:0007669"/>
    <property type="project" value="UniProtKB-KW"/>
</dbReference>
<dbReference type="InterPro" id="IPR041121">
    <property type="entry name" value="SDH_C"/>
</dbReference>
<dbReference type="RefSeq" id="WP_096456132.1">
    <property type="nucleotide sequence ID" value="NZ_AP017369.1"/>
</dbReference>
<dbReference type="PANTHER" id="PTHR21089">
    <property type="entry name" value="SHIKIMATE DEHYDROGENASE"/>
    <property type="match status" value="1"/>
</dbReference>
<dbReference type="InterPro" id="IPR006151">
    <property type="entry name" value="Shikm_DH/Glu-tRNA_Rdtase"/>
</dbReference>
<dbReference type="NCBIfam" id="NF001311">
    <property type="entry name" value="PRK00258.1-3"/>
    <property type="match status" value="1"/>
</dbReference>